<keyword evidence="3" id="KW-0732">Signal</keyword>
<sequence length="398" mass="44919">MALLFLLLALGGCETVRDETKKAHRLLVWHSWPEPESELVEKLLKNYTELFPNIHIVTEYVPLNDIQSRFNEQIQLGMGPDLMIGLDVQQLCYFVNKNYLHELPTSDFDESHFSRKTLNAFKTNGVLYGSPFTATTHVLYFNKSQGGKSLANLESLIKEAAEDHRIGIPIDFTDAYWGIDAFNGSVFDKEYDMATDEGFIAWMQWIQKSLEQKNIIFDSDYEVLRDLFAKGELDYFIGKSRELPLFHEKLKPESVGVATLPAGKNKSPGGLLEVEILAINRLSAEKDVAVDLVNYLTNKSSQRRLANGGLGRIPVNDDVHLDPRLSPDAASLKRQKRHAITIPITLGNNRKQIFTLGDEINQQVLQGVLLAEDSADEFQLRHAELAEQSLNSENEATQ</sequence>
<evidence type="ECO:0000313" key="4">
    <source>
        <dbReference type="EMBL" id="CAA6810126.1"/>
    </source>
</evidence>
<evidence type="ECO:0000256" key="1">
    <source>
        <dbReference type="ARBA" id="ARBA00008520"/>
    </source>
</evidence>
<accession>A0A6S6T5B7</accession>
<dbReference type="GO" id="GO:0055052">
    <property type="term" value="C:ATP-binding cassette (ABC) transporter complex, substrate-binding subunit-containing"/>
    <property type="evidence" value="ECO:0007669"/>
    <property type="project" value="TreeGrafter"/>
</dbReference>
<evidence type="ECO:0000256" key="2">
    <source>
        <dbReference type="ARBA" id="ARBA00022448"/>
    </source>
</evidence>
<dbReference type="PANTHER" id="PTHR30061:SF50">
    <property type="entry name" value="MALTOSE_MALTODEXTRIN-BINDING PERIPLASMIC PROTEIN"/>
    <property type="match status" value="1"/>
</dbReference>
<name>A0A6S6T5B7_9GAMM</name>
<dbReference type="EMBL" id="CACVAY010000042">
    <property type="protein sequence ID" value="CAA6810126.1"/>
    <property type="molecule type" value="Genomic_DNA"/>
</dbReference>
<evidence type="ECO:0000256" key="3">
    <source>
        <dbReference type="ARBA" id="ARBA00022729"/>
    </source>
</evidence>
<dbReference type="SUPFAM" id="SSF53850">
    <property type="entry name" value="Periplasmic binding protein-like II"/>
    <property type="match status" value="1"/>
</dbReference>
<proteinExistence type="inferred from homology"/>
<dbReference type="GO" id="GO:0042956">
    <property type="term" value="P:maltodextrin transmembrane transport"/>
    <property type="evidence" value="ECO:0007669"/>
    <property type="project" value="TreeGrafter"/>
</dbReference>
<dbReference type="Gene3D" id="3.40.190.10">
    <property type="entry name" value="Periplasmic binding protein-like II"/>
    <property type="match status" value="1"/>
</dbReference>
<protein>
    <submittedName>
        <fullName evidence="4">Extracellular solute-binding protein family 1</fullName>
    </submittedName>
</protein>
<dbReference type="PANTHER" id="PTHR30061">
    <property type="entry name" value="MALTOSE-BINDING PERIPLASMIC PROTEIN"/>
    <property type="match status" value="1"/>
</dbReference>
<dbReference type="Pfam" id="PF13416">
    <property type="entry name" value="SBP_bac_8"/>
    <property type="match status" value="1"/>
</dbReference>
<gene>
    <name evidence="4" type="ORF">HELGO_WM13485</name>
</gene>
<comment type="similarity">
    <text evidence="1">Belongs to the bacterial solute-binding protein 1 family.</text>
</comment>
<dbReference type="InterPro" id="IPR006059">
    <property type="entry name" value="SBP"/>
</dbReference>
<organism evidence="4">
    <name type="scientific">uncultured Thiotrichaceae bacterium</name>
    <dbReference type="NCBI Taxonomy" id="298394"/>
    <lineage>
        <taxon>Bacteria</taxon>
        <taxon>Pseudomonadati</taxon>
        <taxon>Pseudomonadota</taxon>
        <taxon>Gammaproteobacteria</taxon>
        <taxon>Thiotrichales</taxon>
        <taxon>Thiotrichaceae</taxon>
        <taxon>environmental samples</taxon>
    </lineage>
</organism>
<dbReference type="GO" id="GO:1901982">
    <property type="term" value="F:maltose binding"/>
    <property type="evidence" value="ECO:0007669"/>
    <property type="project" value="TreeGrafter"/>
</dbReference>
<keyword evidence="2" id="KW-0813">Transport</keyword>
<dbReference type="AlphaFoldDB" id="A0A6S6T5B7"/>
<reference evidence="4" key="1">
    <citation type="submission" date="2020-01" db="EMBL/GenBank/DDBJ databases">
        <authorList>
            <person name="Meier V. D."/>
            <person name="Meier V D."/>
        </authorList>
    </citation>
    <scope>NUCLEOTIDE SEQUENCE</scope>
    <source>
        <strain evidence="4">HLG_WM_MAG_07</strain>
    </source>
</reference>
<dbReference type="GO" id="GO:0015768">
    <property type="term" value="P:maltose transport"/>
    <property type="evidence" value="ECO:0007669"/>
    <property type="project" value="TreeGrafter"/>
</dbReference>